<dbReference type="SMR" id="Q1MSG5"/>
<dbReference type="PROSITE" id="PS50889">
    <property type="entry name" value="S4"/>
    <property type="match status" value="1"/>
</dbReference>
<dbReference type="HOGENOM" id="CLU_058015_3_0_7"/>
<evidence type="ECO:0000259" key="5">
    <source>
        <dbReference type="Pfam" id="PF01728"/>
    </source>
</evidence>
<keyword evidence="7" id="KW-1185">Reference proteome</keyword>
<dbReference type="InterPro" id="IPR029063">
    <property type="entry name" value="SAM-dependent_MTases_sf"/>
</dbReference>
<dbReference type="AlphaFoldDB" id="Q1MSG5"/>
<dbReference type="OrthoDB" id="9784736at2"/>
<dbReference type="InterPro" id="IPR036986">
    <property type="entry name" value="S4_RNA-bd_sf"/>
</dbReference>
<dbReference type="InterPro" id="IPR002942">
    <property type="entry name" value="S4_RNA-bd"/>
</dbReference>
<dbReference type="RefSeq" id="WP_011526087.1">
    <property type="nucleotide sequence ID" value="NC_008011.1"/>
</dbReference>
<dbReference type="STRING" id="363253.LI0004"/>
<dbReference type="Gene3D" id="3.10.290.10">
    <property type="entry name" value="RNA-binding S4 domain"/>
    <property type="match status" value="1"/>
</dbReference>
<dbReference type="Gene3D" id="3.40.50.150">
    <property type="entry name" value="Vaccinia Virus protein VP39"/>
    <property type="match status" value="1"/>
</dbReference>
<keyword evidence="1 3" id="KW-0694">RNA-binding</keyword>
<dbReference type="eggNOG" id="COG1189">
    <property type="taxonomic scope" value="Bacteria"/>
</dbReference>
<dbReference type="GO" id="GO:0008168">
    <property type="term" value="F:methyltransferase activity"/>
    <property type="evidence" value="ECO:0007669"/>
    <property type="project" value="InterPro"/>
</dbReference>
<dbReference type="EMBL" id="AM180252">
    <property type="protein sequence ID" value="CAJ54060.1"/>
    <property type="molecule type" value="Genomic_DNA"/>
</dbReference>
<dbReference type="NCBIfam" id="TIGR00478">
    <property type="entry name" value="tly"/>
    <property type="match status" value="1"/>
</dbReference>
<dbReference type="PIRSF" id="PIRSF005578">
    <property type="entry name" value="TlyA"/>
    <property type="match status" value="1"/>
</dbReference>
<dbReference type="SUPFAM" id="SSF55174">
    <property type="entry name" value="Alpha-L RNA-binding motif"/>
    <property type="match status" value="1"/>
</dbReference>
<dbReference type="GO" id="GO:0032259">
    <property type="term" value="P:methylation"/>
    <property type="evidence" value="ECO:0007669"/>
    <property type="project" value="InterPro"/>
</dbReference>
<feature type="domain" description="RNA-binding S4" evidence="4">
    <location>
        <begin position="7"/>
        <end position="35"/>
    </location>
</feature>
<evidence type="ECO:0000313" key="6">
    <source>
        <dbReference type="EMBL" id="CAJ54060.1"/>
    </source>
</evidence>
<reference evidence="6 7" key="1">
    <citation type="submission" date="2005-11" db="EMBL/GenBank/DDBJ databases">
        <title>The complete genome sequence of Lawsonia intracellularis: the causative agent of proliferative enteropathy.</title>
        <authorList>
            <person name="Kaur K."/>
            <person name="Zhang Q."/>
            <person name="Beckler D."/>
            <person name="Munir S."/>
            <person name="Li L."/>
            <person name="Kinsley K."/>
            <person name="Herron L."/>
            <person name="Peterson A."/>
            <person name="May B."/>
            <person name="Singh S."/>
            <person name="Gebhart C."/>
            <person name="Kapur V."/>
        </authorList>
    </citation>
    <scope>NUCLEOTIDE SEQUENCE [LARGE SCALE GENOMIC DNA]</scope>
    <source>
        <strain evidence="6 7">PHE/MN1-00</strain>
    </source>
</reference>
<dbReference type="Proteomes" id="UP000002430">
    <property type="component" value="Chromosome"/>
</dbReference>
<dbReference type="Pfam" id="PF01479">
    <property type="entry name" value="S4"/>
    <property type="match status" value="1"/>
</dbReference>
<accession>Q1MSG5</accession>
<organism evidence="6 7">
    <name type="scientific">Lawsonia intracellularis (strain PHE/MN1-00)</name>
    <dbReference type="NCBI Taxonomy" id="363253"/>
    <lineage>
        <taxon>Bacteria</taxon>
        <taxon>Pseudomonadati</taxon>
        <taxon>Thermodesulfobacteriota</taxon>
        <taxon>Desulfovibrionia</taxon>
        <taxon>Desulfovibrionales</taxon>
        <taxon>Desulfovibrionaceae</taxon>
        <taxon>Lawsonia</taxon>
    </lineage>
</organism>
<sequence length="251" mass="27875">MAKHKVRADELVFLQGLAESREQAKRLIMAGKVTLTNNSTTIPLRLEKPGHKYPLESICSLIGVERFVSRGAYKLLTALDFFKIDVKSCICLDAGASTGGFTDCLLQHGASKVYAIDVGKGQLHEKLYTNEQVINIEGVNLRTASKDLIPEEVDILTIDVSFISLTLILPSCIRWLKASGIIIALIKPQFELYPDKIKKGVVKETSLQYEAVEKIIHFCQSELGLIFIGVVPSVIKGPKGNQEYLIYLKKR</sequence>
<dbReference type="PANTHER" id="PTHR32319:SF0">
    <property type="entry name" value="BACTERIAL HEMOLYSIN-LIKE PROTEIN"/>
    <property type="match status" value="1"/>
</dbReference>
<dbReference type="CDD" id="cd00165">
    <property type="entry name" value="S4"/>
    <property type="match status" value="1"/>
</dbReference>
<evidence type="ECO:0000259" key="4">
    <source>
        <dbReference type="Pfam" id="PF01479"/>
    </source>
</evidence>
<proteinExistence type="inferred from homology"/>
<comment type="similarity">
    <text evidence="2">Belongs to the TlyA family.</text>
</comment>
<evidence type="ECO:0000256" key="2">
    <source>
        <dbReference type="ARBA" id="ARBA00029460"/>
    </source>
</evidence>
<dbReference type="CDD" id="cd02440">
    <property type="entry name" value="AdoMet_MTases"/>
    <property type="match status" value="1"/>
</dbReference>
<evidence type="ECO:0000313" key="7">
    <source>
        <dbReference type="Proteomes" id="UP000002430"/>
    </source>
</evidence>
<protein>
    <submittedName>
        <fullName evidence="6">Hemolysin A</fullName>
    </submittedName>
</protein>
<dbReference type="Pfam" id="PF01728">
    <property type="entry name" value="FtsJ"/>
    <property type="match status" value="1"/>
</dbReference>
<dbReference type="KEGG" id="lip:LI0004"/>
<dbReference type="InterPro" id="IPR004538">
    <property type="entry name" value="Hemolysin_A/TlyA"/>
</dbReference>
<evidence type="ECO:0000256" key="1">
    <source>
        <dbReference type="ARBA" id="ARBA00022884"/>
    </source>
</evidence>
<dbReference type="SUPFAM" id="SSF53335">
    <property type="entry name" value="S-adenosyl-L-methionine-dependent methyltransferases"/>
    <property type="match status" value="1"/>
</dbReference>
<dbReference type="PANTHER" id="PTHR32319">
    <property type="entry name" value="BACTERIAL HEMOLYSIN-LIKE PROTEIN"/>
    <property type="match status" value="1"/>
</dbReference>
<dbReference type="GO" id="GO:0003723">
    <property type="term" value="F:RNA binding"/>
    <property type="evidence" value="ECO:0007669"/>
    <property type="project" value="UniProtKB-KW"/>
</dbReference>
<feature type="domain" description="Ribosomal RNA methyltransferase FtsJ" evidence="5">
    <location>
        <begin position="67"/>
        <end position="250"/>
    </location>
</feature>
<dbReference type="InterPro" id="IPR047048">
    <property type="entry name" value="TlyA"/>
</dbReference>
<gene>
    <name evidence="6" type="primary">hly</name>
    <name evidence="6" type="ordered locus">LI0004</name>
</gene>
<dbReference type="InterPro" id="IPR002877">
    <property type="entry name" value="RNA_MeTrfase_FtsJ_dom"/>
</dbReference>
<name>Q1MSG5_LAWIP</name>
<evidence type="ECO:0000256" key="3">
    <source>
        <dbReference type="PROSITE-ProRule" id="PRU00182"/>
    </source>
</evidence>